<dbReference type="SUPFAM" id="SSF89260">
    <property type="entry name" value="Collagen-binding domain"/>
    <property type="match status" value="1"/>
</dbReference>
<evidence type="ECO:0000313" key="3">
    <source>
        <dbReference type="Proteomes" id="UP000236151"/>
    </source>
</evidence>
<dbReference type="KEGG" id="cthd:CDO33_12520"/>
<evidence type="ECO:0000256" key="1">
    <source>
        <dbReference type="SAM" id="SignalP"/>
    </source>
</evidence>
<dbReference type="OrthoDB" id="9798386at2"/>
<name>A0A2K2FAW6_9CLOT</name>
<dbReference type="EMBL" id="NIOJ01000038">
    <property type="protein sequence ID" value="PNT97320.1"/>
    <property type="molecule type" value="Genomic_DNA"/>
</dbReference>
<proteinExistence type="predicted"/>
<sequence length="414" mass="45571">MRKKVIMLLCMSLLMGIIFNSSTYAFDVEPNAVAKNETESNDTMSTANLVNQDDTIYGKISSSSDTDYFNVVAGLSGYMNFWLGDIPSGKDYDLYVYNSSGTLLDKSIGTTSQELVSNIPVTKNSTYYFKVVGYNGSHDTNNKYRVRAKLYLNNYAYFCQNSPDYTTTNLDNLYYKNADGKPSSSTWLDRIKNAGCVATSYAMILKNLGATTTQPRYDVRTGSTSILQPDPFTVAYSNTLFPTITYTDGKYVANTTRDPVYMYHADAIGGFGRTYTSYSLTGTDEDKANAIAYYLSLNPEGIAVSFQSGTRTHTVVFISTTHETPISYKPNLSTRITVDESKLEGTVSEEEINAWITAYNSKTKLSASVMASSYDGLFTVCDPVGPNGNQVLFGNAYVGSSYGFSAAYKIIVIN</sequence>
<organism evidence="2 3">
    <name type="scientific">Clostridium thermosuccinogenes</name>
    <dbReference type="NCBI Taxonomy" id="84032"/>
    <lineage>
        <taxon>Bacteria</taxon>
        <taxon>Bacillati</taxon>
        <taxon>Bacillota</taxon>
        <taxon>Clostridia</taxon>
        <taxon>Eubacteriales</taxon>
        <taxon>Clostridiaceae</taxon>
        <taxon>Clostridium</taxon>
    </lineage>
</organism>
<comment type="caution">
    <text evidence="2">The sequence shown here is derived from an EMBL/GenBank/DDBJ whole genome shotgun (WGS) entry which is preliminary data.</text>
</comment>
<gene>
    <name evidence="2" type="ORF">CDQ84_13450</name>
</gene>
<protein>
    <recommendedName>
        <fullName evidence="4">Peptidase C-terminal archaeal/bacterial domain-containing protein</fullName>
    </recommendedName>
</protein>
<accession>A0A2K2FAW6</accession>
<dbReference type="RefSeq" id="WP_103082252.1">
    <property type="nucleotide sequence ID" value="NZ_CP021850.1"/>
</dbReference>
<reference evidence="2 3" key="1">
    <citation type="submission" date="2017-06" db="EMBL/GenBank/DDBJ databases">
        <title>Investigating the central metabolism of Clostridium thermosuccinogenes.</title>
        <authorList>
            <person name="Koendjbiharie J.G."/>
            <person name="van Kranenburg R."/>
        </authorList>
    </citation>
    <scope>NUCLEOTIDE SEQUENCE [LARGE SCALE GENOMIC DNA]</scope>
    <source>
        <strain evidence="2 3">DSM 5806</strain>
    </source>
</reference>
<dbReference type="AlphaFoldDB" id="A0A2K2FAW6"/>
<feature type="signal peptide" evidence="1">
    <location>
        <begin position="1"/>
        <end position="25"/>
    </location>
</feature>
<dbReference type="Gene3D" id="2.60.120.380">
    <property type="match status" value="1"/>
</dbReference>
<evidence type="ECO:0008006" key="4">
    <source>
        <dbReference type="Google" id="ProtNLM"/>
    </source>
</evidence>
<feature type="chain" id="PRO_5038360931" description="Peptidase C-terminal archaeal/bacterial domain-containing protein" evidence="1">
    <location>
        <begin position="26"/>
        <end position="414"/>
    </location>
</feature>
<dbReference type="Proteomes" id="UP000236151">
    <property type="component" value="Unassembled WGS sequence"/>
</dbReference>
<keyword evidence="1" id="KW-0732">Signal</keyword>
<keyword evidence="3" id="KW-1185">Reference proteome</keyword>
<evidence type="ECO:0000313" key="2">
    <source>
        <dbReference type="EMBL" id="PNT97320.1"/>
    </source>
</evidence>